<sequence length="84" mass="9345">MGVQDVSGYILKERRSNTWVEFGFDSWEEVMSRIRRRMSDEGQGIGVAVQAHLIVLVGGDEETVGIKKKGDLPPILASEEDPDL</sequence>
<accession>U4LTA0</accession>
<gene>
    <name evidence="1" type="ORF">PCON_08995</name>
</gene>
<dbReference type="AlphaFoldDB" id="U4LTA0"/>
<protein>
    <submittedName>
        <fullName evidence="1">Uncharacterized protein</fullName>
    </submittedName>
</protein>
<dbReference type="EMBL" id="HF935464">
    <property type="protein sequence ID" value="CCX30656.1"/>
    <property type="molecule type" value="Genomic_DNA"/>
</dbReference>
<keyword evidence="2" id="KW-1185">Reference proteome</keyword>
<reference evidence="1 2" key="1">
    <citation type="journal article" date="2013" name="PLoS Genet.">
        <title>The genome and development-dependent transcriptomes of Pyronema confluens: a window into fungal evolution.</title>
        <authorList>
            <person name="Traeger S."/>
            <person name="Altegoer F."/>
            <person name="Freitag M."/>
            <person name="Gabaldon T."/>
            <person name="Kempken F."/>
            <person name="Kumar A."/>
            <person name="Marcet-Houben M."/>
            <person name="Poggeler S."/>
            <person name="Stajich J.E."/>
            <person name="Nowrousian M."/>
        </authorList>
    </citation>
    <scope>NUCLEOTIDE SEQUENCE [LARGE SCALE GENOMIC DNA]</scope>
    <source>
        <strain evidence="2">CBS 100304</strain>
        <tissue evidence="1">Vegetative mycelium</tissue>
    </source>
</reference>
<dbReference type="OrthoDB" id="5426236at2759"/>
<evidence type="ECO:0000313" key="2">
    <source>
        <dbReference type="Proteomes" id="UP000018144"/>
    </source>
</evidence>
<name>U4LTA0_PYROM</name>
<evidence type="ECO:0000313" key="1">
    <source>
        <dbReference type="EMBL" id="CCX30656.1"/>
    </source>
</evidence>
<organism evidence="1 2">
    <name type="scientific">Pyronema omphalodes (strain CBS 100304)</name>
    <name type="common">Pyronema confluens</name>
    <dbReference type="NCBI Taxonomy" id="1076935"/>
    <lineage>
        <taxon>Eukaryota</taxon>
        <taxon>Fungi</taxon>
        <taxon>Dikarya</taxon>
        <taxon>Ascomycota</taxon>
        <taxon>Pezizomycotina</taxon>
        <taxon>Pezizomycetes</taxon>
        <taxon>Pezizales</taxon>
        <taxon>Pyronemataceae</taxon>
        <taxon>Pyronema</taxon>
    </lineage>
</organism>
<proteinExistence type="predicted"/>
<dbReference type="Proteomes" id="UP000018144">
    <property type="component" value="Unassembled WGS sequence"/>
</dbReference>